<dbReference type="EMBL" id="JAACJM010000086">
    <property type="protein sequence ID" value="KAF5348384.1"/>
    <property type="molecule type" value="Genomic_DNA"/>
</dbReference>
<protein>
    <submittedName>
        <fullName evidence="1">Uncharacterized protein</fullName>
    </submittedName>
</protein>
<proteinExistence type="predicted"/>
<sequence length="432" mass="48957">MSSPTPPDEKPHYSKSLGVLKVLRDYDSFSAGPDPSQSHLQLVPFNDPGTVPSVEKWLRALDTIASCLSTGLSGETFAVSVTANQRLSFLVAKSSRVTPADDDAVKEFCSLITNQDSLQTTTTLYVKEHVFPFIIRRCRCTLDKCIDTLLDLMLSFKWELAMRNFLWERNGLVETLFPGSEEYRKRMRKKGRHISFEGMVRMLVDDIIDICQSSTMNFCLGTTTTTVERLTTSQPQEHQDEMDKQRNQMYHNLAHYCKVLRKSHFMTFLSGEASLFVDQELRGDALKLQVALKKICQYVYEVRRLVSGARKFFLDGNISYEWVEASVEAEATEPLNLEPSSSPSPVEDVIGRTLQQTLLIDHDGRRAPVSHLLHKYPLLSQSSSYTKSPQVHPELKIAFHLITGLFLESVDPSTYIPIGTEKARLLALRRVN</sequence>
<dbReference type="AlphaFoldDB" id="A0A8H5CW06"/>
<name>A0A8H5CW06_9AGAR</name>
<dbReference type="OrthoDB" id="3063780at2759"/>
<reference evidence="1 2" key="1">
    <citation type="journal article" date="2020" name="ISME J.">
        <title>Uncovering the hidden diversity of litter-decomposition mechanisms in mushroom-forming fungi.</title>
        <authorList>
            <person name="Floudas D."/>
            <person name="Bentzer J."/>
            <person name="Ahren D."/>
            <person name="Johansson T."/>
            <person name="Persson P."/>
            <person name="Tunlid A."/>
        </authorList>
    </citation>
    <scope>NUCLEOTIDE SEQUENCE [LARGE SCALE GENOMIC DNA]</scope>
    <source>
        <strain evidence="1 2">CBS 291.85</strain>
    </source>
</reference>
<accession>A0A8H5CW06</accession>
<organism evidence="1 2">
    <name type="scientific">Tetrapyrgos nigripes</name>
    <dbReference type="NCBI Taxonomy" id="182062"/>
    <lineage>
        <taxon>Eukaryota</taxon>
        <taxon>Fungi</taxon>
        <taxon>Dikarya</taxon>
        <taxon>Basidiomycota</taxon>
        <taxon>Agaricomycotina</taxon>
        <taxon>Agaricomycetes</taxon>
        <taxon>Agaricomycetidae</taxon>
        <taxon>Agaricales</taxon>
        <taxon>Marasmiineae</taxon>
        <taxon>Marasmiaceae</taxon>
        <taxon>Tetrapyrgos</taxon>
    </lineage>
</organism>
<dbReference type="Proteomes" id="UP000559256">
    <property type="component" value="Unassembled WGS sequence"/>
</dbReference>
<evidence type="ECO:0000313" key="1">
    <source>
        <dbReference type="EMBL" id="KAF5348384.1"/>
    </source>
</evidence>
<comment type="caution">
    <text evidence="1">The sequence shown here is derived from an EMBL/GenBank/DDBJ whole genome shotgun (WGS) entry which is preliminary data.</text>
</comment>
<keyword evidence="2" id="KW-1185">Reference proteome</keyword>
<evidence type="ECO:0000313" key="2">
    <source>
        <dbReference type="Proteomes" id="UP000559256"/>
    </source>
</evidence>
<gene>
    <name evidence="1" type="ORF">D9758_010937</name>
</gene>